<dbReference type="SUPFAM" id="SSF82282">
    <property type="entry name" value="Homocysteine S-methyltransferase"/>
    <property type="match status" value="1"/>
</dbReference>
<dbReference type="EMBL" id="JACHNU010000001">
    <property type="protein sequence ID" value="MBB4661629.1"/>
    <property type="molecule type" value="Genomic_DNA"/>
</dbReference>
<dbReference type="Gene3D" id="3.20.20.330">
    <property type="entry name" value="Homocysteine-binding-like domain"/>
    <property type="match status" value="1"/>
</dbReference>
<evidence type="ECO:0000313" key="5">
    <source>
        <dbReference type="EMBL" id="MBB4661629.1"/>
    </source>
</evidence>
<organism evidence="5 6">
    <name type="scientific">Conexibacter arvalis</name>
    <dbReference type="NCBI Taxonomy" id="912552"/>
    <lineage>
        <taxon>Bacteria</taxon>
        <taxon>Bacillati</taxon>
        <taxon>Actinomycetota</taxon>
        <taxon>Thermoleophilia</taxon>
        <taxon>Solirubrobacterales</taxon>
        <taxon>Conexibacteraceae</taxon>
        <taxon>Conexibacter</taxon>
    </lineage>
</organism>
<evidence type="ECO:0000256" key="1">
    <source>
        <dbReference type="ARBA" id="ARBA00022603"/>
    </source>
</evidence>
<comment type="caution">
    <text evidence="3">Lacks conserved residue(s) required for the propagation of feature annotation.</text>
</comment>
<sequence>MLRELVDARVPILAGTEIESALASRCGDKLDPRLDGAGLLGAEPGREALRALYAEHVDVAWLHGLPAVVGTPTFRASRRHVERARCGGEAVRRLNAEAVALVDEVRAAGEHEPVFVAGVVGPHGDPYQPGDALAYRAGAEYHAEQVAALVDAGVDLLVARTFPSIEEAHGAAIAMSTAGLPYAVDFVLDDRGRLLDRTYLHAAITRIDECVVPEPAYYSASCLHPAVARTALNNLFVSSSSAAARLREVKANAADAPEAFGAAMHRLGRDFEIPILGGCRGASAQHLTALARRLEARAA</sequence>
<comment type="caution">
    <text evidence="5">The sequence shown here is derived from an EMBL/GenBank/DDBJ whole genome shotgun (WGS) entry which is preliminary data.</text>
</comment>
<feature type="domain" description="Hcy-binding" evidence="4">
    <location>
        <begin position="1"/>
        <end position="294"/>
    </location>
</feature>
<dbReference type="InterPro" id="IPR003726">
    <property type="entry name" value="HCY_dom"/>
</dbReference>
<dbReference type="RefSeq" id="WP_183339949.1">
    <property type="nucleotide sequence ID" value="NZ_JACHNU010000001.1"/>
</dbReference>
<proteinExistence type="predicted"/>
<evidence type="ECO:0000313" key="6">
    <source>
        <dbReference type="Proteomes" id="UP000585272"/>
    </source>
</evidence>
<evidence type="ECO:0000256" key="2">
    <source>
        <dbReference type="ARBA" id="ARBA00022679"/>
    </source>
</evidence>
<dbReference type="GO" id="GO:0008168">
    <property type="term" value="F:methyltransferase activity"/>
    <property type="evidence" value="ECO:0007669"/>
    <property type="project" value="UniProtKB-KW"/>
</dbReference>
<dbReference type="EC" id="2.1.1.10" evidence="5"/>
<dbReference type="Pfam" id="PF02574">
    <property type="entry name" value="S-methyl_trans"/>
    <property type="match status" value="1"/>
</dbReference>
<dbReference type="Proteomes" id="UP000585272">
    <property type="component" value="Unassembled WGS sequence"/>
</dbReference>
<dbReference type="PANTHER" id="PTHR11103">
    <property type="entry name" value="SLR1189 PROTEIN"/>
    <property type="match status" value="1"/>
</dbReference>
<gene>
    <name evidence="5" type="ORF">BDZ31_001202</name>
</gene>
<evidence type="ECO:0000259" key="4">
    <source>
        <dbReference type="PROSITE" id="PS50970"/>
    </source>
</evidence>
<accession>A0A840I9P0</accession>
<dbReference type="PANTHER" id="PTHR11103:SF18">
    <property type="entry name" value="SLR1189 PROTEIN"/>
    <property type="match status" value="1"/>
</dbReference>
<name>A0A840I9P0_9ACTN</name>
<evidence type="ECO:0000256" key="3">
    <source>
        <dbReference type="PROSITE-ProRule" id="PRU00333"/>
    </source>
</evidence>
<dbReference type="GO" id="GO:0032259">
    <property type="term" value="P:methylation"/>
    <property type="evidence" value="ECO:0007669"/>
    <property type="project" value="UniProtKB-KW"/>
</dbReference>
<dbReference type="AlphaFoldDB" id="A0A840I9P0"/>
<reference evidence="5 6" key="1">
    <citation type="submission" date="2020-08" db="EMBL/GenBank/DDBJ databases">
        <title>Genomic Encyclopedia of Archaeal and Bacterial Type Strains, Phase II (KMG-II): from individual species to whole genera.</title>
        <authorList>
            <person name="Goeker M."/>
        </authorList>
    </citation>
    <scope>NUCLEOTIDE SEQUENCE [LARGE SCALE GENOMIC DNA]</scope>
    <source>
        <strain evidence="5 6">DSM 23288</strain>
    </source>
</reference>
<dbReference type="InterPro" id="IPR036589">
    <property type="entry name" value="HCY_dom_sf"/>
</dbReference>
<protein>
    <submittedName>
        <fullName evidence="5">Homocysteine S-methyltransferase</fullName>
        <ecNumber evidence="5">2.1.1.10</ecNumber>
    </submittedName>
</protein>
<keyword evidence="2 5" id="KW-0808">Transferase</keyword>
<keyword evidence="1 5" id="KW-0489">Methyltransferase</keyword>
<keyword evidence="6" id="KW-1185">Reference proteome</keyword>
<dbReference type="PROSITE" id="PS50970">
    <property type="entry name" value="HCY"/>
    <property type="match status" value="1"/>
</dbReference>